<evidence type="ECO:0000313" key="3">
    <source>
        <dbReference type="Proteomes" id="UP001642484"/>
    </source>
</evidence>
<comment type="caution">
    <text evidence="2">The sequence shown here is derived from an EMBL/GenBank/DDBJ whole genome shotgun (WGS) entry which is preliminary data.</text>
</comment>
<keyword evidence="3" id="KW-1185">Reference proteome</keyword>
<reference evidence="2 3" key="1">
    <citation type="submission" date="2024-02" db="EMBL/GenBank/DDBJ databases">
        <authorList>
            <person name="Chen Y."/>
            <person name="Shah S."/>
            <person name="Dougan E. K."/>
            <person name="Thang M."/>
            <person name="Chan C."/>
        </authorList>
    </citation>
    <scope>NUCLEOTIDE SEQUENCE [LARGE SCALE GENOMIC DNA]</scope>
</reference>
<accession>A0ABP0NCY2</accession>
<organism evidence="2 3">
    <name type="scientific">Durusdinium trenchii</name>
    <dbReference type="NCBI Taxonomy" id="1381693"/>
    <lineage>
        <taxon>Eukaryota</taxon>
        <taxon>Sar</taxon>
        <taxon>Alveolata</taxon>
        <taxon>Dinophyceae</taxon>
        <taxon>Suessiales</taxon>
        <taxon>Symbiodiniaceae</taxon>
        <taxon>Durusdinium</taxon>
    </lineage>
</organism>
<dbReference type="Proteomes" id="UP001642484">
    <property type="component" value="Unassembled WGS sequence"/>
</dbReference>
<evidence type="ECO:0000313" key="2">
    <source>
        <dbReference type="EMBL" id="CAK9060752.1"/>
    </source>
</evidence>
<gene>
    <name evidence="2" type="ORF">CCMP2556_LOCUS29886</name>
</gene>
<proteinExistence type="predicted"/>
<evidence type="ECO:0000256" key="1">
    <source>
        <dbReference type="SAM" id="MobiDB-lite"/>
    </source>
</evidence>
<name>A0ABP0NCY2_9DINO</name>
<feature type="region of interest" description="Disordered" evidence="1">
    <location>
        <begin position="1"/>
        <end position="21"/>
    </location>
</feature>
<dbReference type="EMBL" id="CAXAMN010021551">
    <property type="protein sequence ID" value="CAK9060752.1"/>
    <property type="molecule type" value="Genomic_DNA"/>
</dbReference>
<sequence>MSRGRPSMMLDECVEEGSPTNARKEFEAEELRKLYAASWRQSDVALGLKQPRPGIIANANAALEALRADAVSDGSERGESQAEQDDWTNQVWIWFKSLAISACCVRK</sequence>
<protein>
    <submittedName>
        <fullName evidence="2">Uncharacterized protein</fullName>
    </submittedName>
</protein>